<name>A0ACC1SIW7_9HYPO</name>
<dbReference type="EMBL" id="JANRMS010000401">
    <property type="protein sequence ID" value="KAJ3540569.1"/>
    <property type="molecule type" value="Genomic_DNA"/>
</dbReference>
<protein>
    <submittedName>
        <fullName evidence="1">Uncharacterized protein</fullName>
    </submittedName>
</protein>
<evidence type="ECO:0000313" key="2">
    <source>
        <dbReference type="Proteomes" id="UP001148629"/>
    </source>
</evidence>
<organism evidence="1 2">
    <name type="scientific">Fusarium decemcellulare</name>
    <dbReference type="NCBI Taxonomy" id="57161"/>
    <lineage>
        <taxon>Eukaryota</taxon>
        <taxon>Fungi</taxon>
        <taxon>Dikarya</taxon>
        <taxon>Ascomycota</taxon>
        <taxon>Pezizomycotina</taxon>
        <taxon>Sordariomycetes</taxon>
        <taxon>Hypocreomycetidae</taxon>
        <taxon>Hypocreales</taxon>
        <taxon>Nectriaceae</taxon>
        <taxon>Fusarium</taxon>
        <taxon>Fusarium decemcellulare species complex</taxon>
    </lineage>
</organism>
<sequence length="242" mass="26926">MGGVASVPSDRTKPLRVIGAGYSRTGTLSMAMALEKLLDGPVMHGGSQLLGRDDAYVKLWSDIFAVRHDKSRLLKLLREATAGFVAITDAPGNCFVAELLEIYPDAQVVCVRRDRERWWKSWESVTKQAGAGFLNWFLMPVPGKRWYPKLVIQFLEQQEEKWGPMTADRMDEHNAYVEEVTPPAKFHMMDLSEGWAPLCKALDKPIPNGPFPRANDAEAVEGLAGQIFIEAGLGFIQTINPP</sequence>
<reference evidence="1" key="1">
    <citation type="submission" date="2022-08" db="EMBL/GenBank/DDBJ databases">
        <title>Genome Sequence of Fusarium decemcellulare.</title>
        <authorList>
            <person name="Buettner E."/>
        </authorList>
    </citation>
    <scope>NUCLEOTIDE SEQUENCE</scope>
    <source>
        <strain evidence="1">Babe19</strain>
    </source>
</reference>
<dbReference type="Proteomes" id="UP001148629">
    <property type="component" value="Unassembled WGS sequence"/>
</dbReference>
<evidence type="ECO:0000313" key="1">
    <source>
        <dbReference type="EMBL" id="KAJ3540569.1"/>
    </source>
</evidence>
<keyword evidence="2" id="KW-1185">Reference proteome</keyword>
<gene>
    <name evidence="1" type="ORF">NM208_g5009</name>
</gene>
<proteinExistence type="predicted"/>
<accession>A0ACC1SIW7</accession>
<comment type="caution">
    <text evidence="1">The sequence shown here is derived from an EMBL/GenBank/DDBJ whole genome shotgun (WGS) entry which is preliminary data.</text>
</comment>